<name>A0A4Z1SSN5_GIAMU</name>
<proteinExistence type="predicted"/>
<dbReference type="AlphaFoldDB" id="A0A4Z1SSN5"/>
<dbReference type="VEuPathDB" id="GiardiaDB:GMRT_15534"/>
<gene>
    <name evidence="2" type="ORF">GMRT_15534</name>
</gene>
<dbReference type="EMBL" id="VDLU01000002">
    <property type="protein sequence ID" value="TNJ28874.1"/>
    <property type="molecule type" value="Genomic_DNA"/>
</dbReference>
<dbReference type="OrthoDB" id="10254078at2759"/>
<evidence type="ECO:0000313" key="2">
    <source>
        <dbReference type="EMBL" id="TNJ28874.1"/>
    </source>
</evidence>
<reference evidence="2 3" key="1">
    <citation type="submission" date="2019-05" db="EMBL/GenBank/DDBJ databases">
        <title>The compact genome of Giardia muris reveals important steps in the evolution of intestinal protozoan parasites.</title>
        <authorList>
            <person name="Xu F."/>
            <person name="Jimenez-Gonzalez A."/>
            <person name="Einarsson E."/>
            <person name="Astvaldsson A."/>
            <person name="Peirasmaki D."/>
            <person name="Eckmann L."/>
            <person name="Andersson J.O."/>
            <person name="Svard S.G."/>
            <person name="Jerlstrom-Hultqvist J."/>
        </authorList>
    </citation>
    <scope>NUCLEOTIDE SEQUENCE [LARGE SCALE GENOMIC DNA]</scope>
    <source>
        <strain evidence="2 3">Roberts-Thomson</strain>
    </source>
</reference>
<organism evidence="2 3">
    <name type="scientific">Giardia muris</name>
    <dbReference type="NCBI Taxonomy" id="5742"/>
    <lineage>
        <taxon>Eukaryota</taxon>
        <taxon>Metamonada</taxon>
        <taxon>Diplomonadida</taxon>
        <taxon>Hexamitidae</taxon>
        <taxon>Giardiinae</taxon>
        <taxon>Giardia</taxon>
    </lineage>
</organism>
<evidence type="ECO:0000313" key="3">
    <source>
        <dbReference type="Proteomes" id="UP000315496"/>
    </source>
</evidence>
<accession>A0A4Z1SSN5</accession>
<feature type="region of interest" description="Disordered" evidence="1">
    <location>
        <begin position="705"/>
        <end position="741"/>
    </location>
</feature>
<protein>
    <submittedName>
        <fullName evidence="2">Uncharacterized protein</fullName>
    </submittedName>
</protein>
<dbReference type="Proteomes" id="UP000315496">
    <property type="component" value="Chromosome 2"/>
</dbReference>
<sequence length="741" mass="79914">MNVTVPRGGLGARPRRRVRRPDGAQGMALPLAAAPETTMVPTMNSMIIPVLSNQPQPLTTNNVATAQSSPSALFPLLPTTPPEIVCKYLDGIISTADPSRALLYATIQFRIEICSLASTKTLNLETLQRTAFIRVLRSGTSNAMATQSQVQSPRKDPPDPRIKCIFDRLLKEGASVDALLLADACNDSGLRETVLAHSTVCPWLRCLGMPALSTSNAWLQALLFLVEQLYSAPELPRTHSFRTLELGLIKSLLASGRIFEAQVAALALNYVNEPGAFADVFLMDSSLEDIQPSTEGLWQLLFIDPDQPIARERWETEVLGAEGGHPSMRALKKLFAEDAGRKTRISAEQYYIAQLIEYAHMLTCFSGYQDSQRYPGLLPATLFDPRRPFNAQLPFFPYLLPYKIHKLQGAASINAGLYLLRHLVSAIPENVTPAGVSLKGFYTGCAGIRGSIPAVEATTCDLATLLAEATQEGRTVFSAIVSAFSGKSAEYIMPSLPLVALVAPYTPQGLAAWGELGRIGLEYQQDLGTCGQDLFQTEGLYPQSVIDAVLQGGLYLIGSASTLSRSSSHTSTSIDSHSILEAVGRFAVSSIGKLFGSKPASEPSFPAANDIFTGQVTVTRPGGTHVRTSSSLFETGSPKVYSCNTSTIDEPSLVCGQSELPASPRASEPRVPARYAPRPLGPPKTSSDVADEDFFDTLDVEPDSLMTAAVSHSPPPGRVPQTTRRGSRVATRRYAHQTPQH</sequence>
<feature type="region of interest" description="Disordered" evidence="1">
    <location>
        <begin position="1"/>
        <end position="27"/>
    </location>
</feature>
<keyword evidence="3" id="KW-1185">Reference proteome</keyword>
<evidence type="ECO:0000256" key="1">
    <source>
        <dbReference type="SAM" id="MobiDB-lite"/>
    </source>
</evidence>
<comment type="caution">
    <text evidence="2">The sequence shown here is derived from an EMBL/GenBank/DDBJ whole genome shotgun (WGS) entry which is preliminary data.</text>
</comment>
<feature type="region of interest" description="Disordered" evidence="1">
    <location>
        <begin position="656"/>
        <end position="691"/>
    </location>
</feature>
<feature type="compositionally biased region" description="Basic residues" evidence="1">
    <location>
        <begin position="725"/>
        <end position="735"/>
    </location>
</feature>